<dbReference type="InterPro" id="IPR003439">
    <property type="entry name" value="ABC_transporter-like_ATP-bd"/>
</dbReference>
<reference evidence="12 13" key="1">
    <citation type="journal article" date="2020" name="Nature">
        <title>Isolation of an archaeon at the prokaryote-eukaryote interface.</title>
        <authorList>
            <person name="Imachi H."/>
            <person name="Nobu M.K."/>
            <person name="Nakahara N."/>
            <person name="Morono Y."/>
            <person name="Ogawara M."/>
            <person name="Takaki Y."/>
            <person name="Takano Y."/>
            <person name="Uematsu K."/>
            <person name="Ikuta T."/>
            <person name="Ito M."/>
            <person name="Matsui Y."/>
            <person name="Miyazaki M."/>
            <person name="Murata K."/>
            <person name="Saito Y."/>
            <person name="Sakai S."/>
            <person name="Song C."/>
            <person name="Tasumi E."/>
            <person name="Yamanaka Y."/>
            <person name="Yamaguchi T."/>
            <person name="Kamagata Y."/>
            <person name="Tamaki H."/>
            <person name="Takai K."/>
        </authorList>
    </citation>
    <scope>NUCLEOTIDE SEQUENCE [LARGE SCALE GENOMIC DNA]</scope>
    <source>
        <strain evidence="12 13">MK-D1</strain>
    </source>
</reference>
<dbReference type="PROSITE" id="PS00211">
    <property type="entry name" value="ABC_TRANSPORTER_1"/>
    <property type="match status" value="2"/>
</dbReference>
<comment type="function">
    <text evidence="10">Probably part of an ABC transporter complex. Responsible for energy coupling to the transport system.</text>
</comment>
<dbReference type="InterPro" id="IPR017871">
    <property type="entry name" value="ABC_transporter-like_CS"/>
</dbReference>
<dbReference type="CDD" id="cd03225">
    <property type="entry name" value="ABC_cobalt_CbiO_domain1"/>
    <property type="match status" value="2"/>
</dbReference>
<dbReference type="InterPro" id="IPR015856">
    <property type="entry name" value="ABC_transpr_CbiO/EcfA_su"/>
</dbReference>
<keyword evidence="9" id="KW-0472">Membrane</keyword>
<sequence>MIDIDISAINVSFRYKTSDDNILKEINLNINRGKFVLICGPTGSGKTSLIRTMNGLIPHFYRGKFYGYMKVKGKDTISSSPALLSETVGTVFQTPENQLFSMDVERELAFSLENLGFSKEKIKEKIEKVISITQIEKLRHRPPFQLSGGEQQKVAIASLLALDPDILVLDEPLSNLDPKTSFEILNLLKHLQSSLNKTIIISEHRMESVIPFVDEMIVINNGKIIQHDNAKSVFNSEIIYSLGLDLPPIIYWLKKKRDEGFFSGEILLNFEDQKQKLAEIFSKYTEIAEFKPNNITREKEIYEKNPNIFLKDISHSYEFSADHTKALENISCSIFPREIVAIMGPNGAGKSTLIKCISGLIKPNTGNIWIQGRNIKNSPTYKIAKNVGLMFQNPDHQLFLNSVLDEIKFSLKNLQLSDAEEKSRIEKTLRDLNLNDLSLLSPFNLSGGQRKKVSLATILCRNTNILIFDEPTIGQDAEHKKRMNNLILQAQNQNKTSIIVSHDLEFVANLATRIIILEKGKILADGNVEEIFTQSTILKRASLDKYNFTLLFKDLHKDFPWIPENILNIKQLEDLLSRCH</sequence>
<dbReference type="Pfam" id="PF00005">
    <property type="entry name" value="ABC_tran"/>
    <property type="match status" value="2"/>
</dbReference>
<name>A0A5B9D6J6_9ARCH</name>
<dbReference type="GO" id="GO:0016887">
    <property type="term" value="F:ATP hydrolysis activity"/>
    <property type="evidence" value="ECO:0007669"/>
    <property type="project" value="InterPro"/>
</dbReference>
<dbReference type="GO" id="GO:0042626">
    <property type="term" value="F:ATPase-coupled transmembrane transporter activity"/>
    <property type="evidence" value="ECO:0007669"/>
    <property type="project" value="TreeGrafter"/>
</dbReference>
<gene>
    <name evidence="12" type="ORF">DSAG12_00273</name>
</gene>
<dbReference type="FunFam" id="3.40.50.300:FF:000224">
    <property type="entry name" value="Energy-coupling factor transporter ATP-binding protein EcfA"/>
    <property type="match status" value="2"/>
</dbReference>
<evidence type="ECO:0000313" key="12">
    <source>
        <dbReference type="EMBL" id="QEE14460.1"/>
    </source>
</evidence>
<evidence type="ECO:0000256" key="3">
    <source>
        <dbReference type="ARBA" id="ARBA00022448"/>
    </source>
</evidence>
<keyword evidence="5" id="KW-0677">Repeat</keyword>
<reference evidence="12 13" key="2">
    <citation type="journal article" date="2024" name="Int. J. Syst. Evol. Microbiol.">
        <title>Promethearchaeum syntrophicum gen. nov., sp. nov., an anaerobic, obligately syntrophic archaeon, the first isolate of the lineage 'Asgard' archaea, and proposal of the new archaeal phylum Promethearchaeota phyl. nov. and kingdom Promethearchaeati regn. nov.</title>
        <authorList>
            <person name="Imachi H."/>
            <person name="Nobu M.K."/>
            <person name="Kato S."/>
            <person name="Takaki Y."/>
            <person name="Miyazaki M."/>
            <person name="Miyata M."/>
            <person name="Ogawara M."/>
            <person name="Saito Y."/>
            <person name="Sakai S."/>
            <person name="Tahara Y.O."/>
            <person name="Takano Y."/>
            <person name="Tasumi E."/>
            <person name="Uematsu K."/>
            <person name="Yoshimura T."/>
            <person name="Itoh T."/>
            <person name="Ohkuma M."/>
            <person name="Takai K."/>
        </authorList>
    </citation>
    <scope>NUCLEOTIDE SEQUENCE [LARGE SCALE GENOMIC DNA]</scope>
    <source>
        <strain evidence="12 13">MK-D1</strain>
    </source>
</reference>
<protein>
    <submittedName>
        <fullName evidence="12">ABC transporter ATP-binding protein</fullName>
    </submittedName>
</protein>
<evidence type="ECO:0000313" key="13">
    <source>
        <dbReference type="Proteomes" id="UP000321408"/>
    </source>
</evidence>
<dbReference type="GO" id="GO:0043190">
    <property type="term" value="C:ATP-binding cassette (ABC) transporter complex"/>
    <property type="evidence" value="ECO:0007669"/>
    <property type="project" value="TreeGrafter"/>
</dbReference>
<dbReference type="NCBIfam" id="NF010167">
    <property type="entry name" value="PRK13648.1"/>
    <property type="match status" value="2"/>
</dbReference>
<keyword evidence="6" id="KW-0547">Nucleotide-binding</keyword>
<keyword evidence="13" id="KW-1185">Reference proteome</keyword>
<evidence type="ECO:0000256" key="4">
    <source>
        <dbReference type="ARBA" id="ARBA00022475"/>
    </source>
</evidence>
<dbReference type="Gene3D" id="3.40.50.300">
    <property type="entry name" value="P-loop containing nucleotide triphosphate hydrolases"/>
    <property type="match status" value="2"/>
</dbReference>
<keyword evidence="8" id="KW-1278">Translocase</keyword>
<evidence type="ECO:0000256" key="1">
    <source>
        <dbReference type="ARBA" id="ARBA00004202"/>
    </source>
</evidence>
<organism evidence="12 13">
    <name type="scientific">Promethearchaeum syntrophicum</name>
    <dbReference type="NCBI Taxonomy" id="2594042"/>
    <lineage>
        <taxon>Archaea</taxon>
        <taxon>Promethearchaeati</taxon>
        <taxon>Promethearchaeota</taxon>
        <taxon>Promethearchaeia</taxon>
        <taxon>Promethearchaeales</taxon>
        <taxon>Promethearchaeaceae</taxon>
        <taxon>Promethearchaeum</taxon>
    </lineage>
</organism>
<evidence type="ECO:0000256" key="2">
    <source>
        <dbReference type="ARBA" id="ARBA00005417"/>
    </source>
</evidence>
<accession>A0A5B9D6J6</accession>
<dbReference type="Proteomes" id="UP000321408">
    <property type="component" value="Chromosome"/>
</dbReference>
<evidence type="ECO:0000259" key="11">
    <source>
        <dbReference type="PROSITE" id="PS50893"/>
    </source>
</evidence>
<dbReference type="GO" id="GO:0005524">
    <property type="term" value="F:ATP binding"/>
    <property type="evidence" value="ECO:0007669"/>
    <property type="project" value="UniProtKB-KW"/>
</dbReference>
<dbReference type="SMART" id="SM00382">
    <property type="entry name" value="AAA"/>
    <property type="match status" value="2"/>
</dbReference>
<proteinExistence type="inferred from homology"/>
<evidence type="ECO:0000256" key="9">
    <source>
        <dbReference type="ARBA" id="ARBA00023136"/>
    </source>
</evidence>
<dbReference type="RefSeq" id="WP_147661413.1">
    <property type="nucleotide sequence ID" value="NZ_CP042905.2"/>
</dbReference>
<dbReference type="KEGG" id="psyt:DSAG12_00273"/>
<evidence type="ECO:0000256" key="7">
    <source>
        <dbReference type="ARBA" id="ARBA00022840"/>
    </source>
</evidence>
<dbReference type="InterPro" id="IPR027417">
    <property type="entry name" value="P-loop_NTPase"/>
</dbReference>
<dbReference type="SUPFAM" id="SSF52540">
    <property type="entry name" value="P-loop containing nucleoside triphosphate hydrolases"/>
    <property type="match status" value="2"/>
</dbReference>
<evidence type="ECO:0000256" key="8">
    <source>
        <dbReference type="ARBA" id="ARBA00022967"/>
    </source>
</evidence>
<dbReference type="OrthoDB" id="35850at2157"/>
<keyword evidence="4" id="KW-1003">Cell membrane</keyword>
<dbReference type="PANTHER" id="PTHR43553:SF23">
    <property type="entry name" value="ABC TRANSPORTER ATP-BINDING COMPONENT"/>
    <property type="match status" value="1"/>
</dbReference>
<feature type="domain" description="ABC transporter" evidence="11">
    <location>
        <begin position="6"/>
        <end position="246"/>
    </location>
</feature>
<dbReference type="EMBL" id="CP042905">
    <property type="protein sequence ID" value="QEE14460.1"/>
    <property type="molecule type" value="Genomic_DNA"/>
</dbReference>
<dbReference type="InterPro" id="IPR050095">
    <property type="entry name" value="ECF_ABC_transporter_ATP-bd"/>
</dbReference>
<dbReference type="InterPro" id="IPR003593">
    <property type="entry name" value="AAA+_ATPase"/>
</dbReference>
<dbReference type="AlphaFoldDB" id="A0A5B9D6J6"/>
<evidence type="ECO:0000256" key="6">
    <source>
        <dbReference type="ARBA" id="ARBA00022741"/>
    </source>
</evidence>
<dbReference type="PROSITE" id="PS50893">
    <property type="entry name" value="ABC_TRANSPORTER_2"/>
    <property type="match status" value="2"/>
</dbReference>
<comment type="subcellular location">
    <subcellularLocation>
        <location evidence="1">Cell membrane</location>
        <topology evidence="1">Peripheral membrane protein</topology>
    </subcellularLocation>
</comment>
<evidence type="ECO:0000256" key="5">
    <source>
        <dbReference type="ARBA" id="ARBA00022737"/>
    </source>
</evidence>
<feature type="domain" description="ABC transporter" evidence="11">
    <location>
        <begin position="308"/>
        <end position="544"/>
    </location>
</feature>
<comment type="similarity">
    <text evidence="2">Belongs to the ABC transporter superfamily.</text>
</comment>
<dbReference type="PANTHER" id="PTHR43553">
    <property type="entry name" value="HEAVY METAL TRANSPORTER"/>
    <property type="match status" value="1"/>
</dbReference>
<keyword evidence="3" id="KW-0813">Transport</keyword>
<dbReference type="GeneID" id="41328276"/>
<evidence type="ECO:0000256" key="10">
    <source>
        <dbReference type="ARBA" id="ARBA00025157"/>
    </source>
</evidence>
<keyword evidence="7 12" id="KW-0067">ATP-binding</keyword>